<dbReference type="InterPro" id="IPR007085">
    <property type="entry name" value="DNA/pantothenate-metab_flavo_C"/>
</dbReference>
<feature type="region of interest" description="Phosphopantothenate--cysteine ligase" evidence="3">
    <location>
        <begin position="188"/>
        <end position="399"/>
    </location>
</feature>
<dbReference type="GO" id="GO:0046872">
    <property type="term" value="F:metal ion binding"/>
    <property type="evidence" value="ECO:0007669"/>
    <property type="project" value="UniProtKB-KW"/>
</dbReference>
<comment type="catalytic activity">
    <reaction evidence="3 4">
        <text>N-[(R)-4-phosphopantothenoyl]-L-cysteine + H(+) = (R)-4'-phosphopantetheine + CO2</text>
        <dbReference type="Rhea" id="RHEA:16793"/>
        <dbReference type="ChEBI" id="CHEBI:15378"/>
        <dbReference type="ChEBI" id="CHEBI:16526"/>
        <dbReference type="ChEBI" id="CHEBI:59458"/>
        <dbReference type="ChEBI" id="CHEBI:61723"/>
        <dbReference type="EC" id="4.1.1.36"/>
    </reaction>
</comment>
<reference evidence="7 8" key="1">
    <citation type="journal article" date="2015" name="Genome Announc.">
        <title>Expanding the biotechnology potential of lactobacilli through comparative genomics of 213 strains and associated genera.</title>
        <authorList>
            <person name="Sun Z."/>
            <person name="Harris H.M."/>
            <person name="McCann A."/>
            <person name="Guo C."/>
            <person name="Argimon S."/>
            <person name="Zhang W."/>
            <person name="Yang X."/>
            <person name="Jeffery I.B."/>
            <person name="Cooney J.C."/>
            <person name="Kagawa T.F."/>
            <person name="Liu W."/>
            <person name="Song Y."/>
            <person name="Salvetti E."/>
            <person name="Wrobel A."/>
            <person name="Rasinkangas P."/>
            <person name="Parkhill J."/>
            <person name="Rea M.C."/>
            <person name="O'Sullivan O."/>
            <person name="Ritari J."/>
            <person name="Douillard F.P."/>
            <person name="Paul Ross R."/>
            <person name="Yang R."/>
            <person name="Briner A.E."/>
            <person name="Felis G.E."/>
            <person name="de Vos W.M."/>
            <person name="Barrangou R."/>
            <person name="Klaenhammer T.R."/>
            <person name="Caufield P.W."/>
            <person name="Cui Y."/>
            <person name="Zhang H."/>
            <person name="O'Toole P.W."/>
        </authorList>
    </citation>
    <scope>NUCLEOTIDE SEQUENCE [LARGE SCALE GENOMIC DNA]</scope>
    <source>
        <strain evidence="7 8">DSM 16043</strain>
    </source>
</reference>
<dbReference type="Pfam" id="PF02441">
    <property type="entry name" value="Flavoprotein"/>
    <property type="match status" value="1"/>
</dbReference>
<dbReference type="AlphaFoldDB" id="A0A0R1UAG8"/>
<gene>
    <name evidence="3" type="primary">coaBC</name>
    <name evidence="7" type="ORF">FC46_GL000249</name>
</gene>
<feature type="binding site" evidence="3">
    <location>
        <position position="278"/>
    </location>
    <ligand>
        <name>CTP</name>
        <dbReference type="ChEBI" id="CHEBI:37563"/>
    </ligand>
</feature>
<feature type="binding site" evidence="3">
    <location>
        <begin position="306"/>
        <end position="309"/>
    </location>
    <ligand>
        <name>CTP</name>
        <dbReference type="ChEBI" id="CHEBI:37563"/>
    </ligand>
</feature>
<dbReference type="Gene3D" id="3.40.50.10300">
    <property type="entry name" value="CoaB-like"/>
    <property type="match status" value="1"/>
</dbReference>
<dbReference type="PATRIC" id="fig|1423763.3.peg.254"/>
<proteinExistence type="inferred from homology"/>
<keyword evidence="3" id="KW-0511">Multifunctional enzyme</keyword>
<evidence type="ECO:0000259" key="5">
    <source>
        <dbReference type="Pfam" id="PF02441"/>
    </source>
</evidence>
<dbReference type="InterPro" id="IPR035929">
    <property type="entry name" value="CoaB-like_sf"/>
</dbReference>
<evidence type="ECO:0000256" key="2">
    <source>
        <dbReference type="ARBA" id="ARBA00023239"/>
    </source>
</evidence>
<dbReference type="EC" id="4.1.1.36" evidence="3"/>
<evidence type="ECO:0000256" key="3">
    <source>
        <dbReference type="HAMAP-Rule" id="MF_02225"/>
    </source>
</evidence>
<dbReference type="GO" id="GO:0004633">
    <property type="term" value="F:phosphopantothenoylcysteine decarboxylase activity"/>
    <property type="evidence" value="ECO:0007669"/>
    <property type="project" value="UniProtKB-UniRule"/>
</dbReference>
<evidence type="ECO:0000313" key="8">
    <source>
        <dbReference type="Proteomes" id="UP000051036"/>
    </source>
</evidence>
<dbReference type="PANTHER" id="PTHR14359">
    <property type="entry name" value="HOMO-OLIGOMERIC FLAVIN CONTAINING CYS DECARBOXYLASE FAMILY"/>
    <property type="match status" value="1"/>
</dbReference>
<keyword evidence="3" id="KW-0479">Metal-binding</keyword>
<keyword evidence="3 4" id="KW-0285">Flavoprotein</keyword>
<dbReference type="EMBL" id="AZFM01000011">
    <property type="protein sequence ID" value="KRL90345.1"/>
    <property type="molecule type" value="Genomic_DNA"/>
</dbReference>
<feature type="binding site" evidence="3">
    <location>
        <position position="343"/>
    </location>
    <ligand>
        <name>CTP</name>
        <dbReference type="ChEBI" id="CHEBI:37563"/>
    </ligand>
</feature>
<feature type="binding site" evidence="3">
    <location>
        <position position="325"/>
    </location>
    <ligand>
        <name>CTP</name>
        <dbReference type="ChEBI" id="CHEBI:37563"/>
    </ligand>
</feature>
<dbReference type="InterPro" id="IPR005252">
    <property type="entry name" value="CoaBC"/>
</dbReference>
<keyword evidence="3 4" id="KW-0436">Ligase</keyword>
<dbReference type="GO" id="GO:0010181">
    <property type="term" value="F:FMN binding"/>
    <property type="evidence" value="ECO:0007669"/>
    <property type="project" value="UniProtKB-UniRule"/>
</dbReference>
<keyword evidence="8" id="KW-1185">Reference proteome</keyword>
<comment type="similarity">
    <text evidence="3 4">In the C-terminal section; belongs to the PPC synthetase family.</text>
</comment>
<evidence type="ECO:0000256" key="4">
    <source>
        <dbReference type="RuleBase" id="RU364078"/>
    </source>
</evidence>
<feature type="binding site" evidence="3">
    <location>
        <position position="339"/>
    </location>
    <ligand>
        <name>CTP</name>
        <dbReference type="ChEBI" id="CHEBI:37563"/>
    </ligand>
</feature>
<evidence type="ECO:0000313" key="7">
    <source>
        <dbReference type="EMBL" id="KRL90345.1"/>
    </source>
</evidence>
<dbReference type="HAMAP" id="MF_02225">
    <property type="entry name" value="CoaBC"/>
    <property type="match status" value="1"/>
</dbReference>
<keyword evidence="2 3" id="KW-0456">Lyase</keyword>
<feature type="binding site" evidence="3">
    <location>
        <position position="288"/>
    </location>
    <ligand>
        <name>CTP</name>
        <dbReference type="ChEBI" id="CHEBI:37563"/>
    </ligand>
</feature>
<name>A0A0R1UAG8_9LACO</name>
<dbReference type="GO" id="GO:0015937">
    <property type="term" value="P:coenzyme A biosynthetic process"/>
    <property type="evidence" value="ECO:0007669"/>
    <property type="project" value="UniProtKB-UniRule"/>
</dbReference>
<evidence type="ECO:0000256" key="1">
    <source>
        <dbReference type="ARBA" id="ARBA00022793"/>
    </source>
</evidence>
<dbReference type="STRING" id="1423763.FC46_GL000249"/>
<dbReference type="SUPFAM" id="SSF102645">
    <property type="entry name" value="CoaB-like"/>
    <property type="match status" value="1"/>
</dbReference>
<dbReference type="EC" id="6.3.2.5" evidence="3"/>
<dbReference type="SUPFAM" id="SSF52507">
    <property type="entry name" value="Homo-oligomeric flavin-containing Cys decarboxylases, HFCD"/>
    <property type="match status" value="1"/>
</dbReference>
<comment type="cofactor">
    <cofactor evidence="3">
        <name>Mg(2+)</name>
        <dbReference type="ChEBI" id="CHEBI:18420"/>
    </cofactor>
</comment>
<comment type="pathway">
    <text evidence="3 4">Cofactor biosynthesis; coenzyme A biosynthesis; CoA from (R)-pantothenate: step 3/5.</text>
</comment>
<evidence type="ECO:0000259" key="6">
    <source>
        <dbReference type="Pfam" id="PF04127"/>
    </source>
</evidence>
<feature type="domain" description="Flavoprotein" evidence="5">
    <location>
        <begin position="4"/>
        <end position="176"/>
    </location>
</feature>
<comment type="cofactor">
    <cofactor evidence="3">
        <name>FMN</name>
        <dbReference type="ChEBI" id="CHEBI:58210"/>
    </cofactor>
    <text evidence="3">Binds 1 FMN per subunit.</text>
</comment>
<comment type="function">
    <text evidence="4">Catalyzes two steps in the biosynthesis of coenzyme A. In the first step cysteine is conjugated to 4'-phosphopantothenate to form 4-phosphopantothenoylcysteine, in the latter compound is decarboxylated to form 4'-phosphopantotheine.</text>
</comment>
<feature type="domain" description="DNA/pantothenate metabolism flavoprotein C-terminal" evidence="6">
    <location>
        <begin position="183"/>
        <end position="395"/>
    </location>
</feature>
<accession>A0A0R1UAG8</accession>
<feature type="region of interest" description="Phosphopantothenoylcysteine decarboxylase" evidence="3">
    <location>
        <begin position="1"/>
        <end position="187"/>
    </location>
</feature>
<comment type="pathway">
    <text evidence="3 4">Cofactor biosynthesis; coenzyme A biosynthesis; CoA from (R)-pantothenate: step 2/5.</text>
</comment>
<keyword evidence="3" id="KW-0460">Magnesium</keyword>
<sequence>MMTRIAVYLSGGIADYKAVEVVRNLQKMGHEVRVGMTKNAEAFVGKQTLAALTKHPVLDDLWAEEVIHKISHIELADWSELALVVPATANIIAKLANGIADDAVSTTLLATSSPIMVVPAMNTHMWEKAATQRNLHNLEQDGILVMEPATGRLAEGYSGKGRMPEPDEISSWMADFLNKEDILKGKKIIVTAGGTIEAIDPVRYIGNRSSGKMGIAIAQEAAKCGAEVSLLVGNITAALPTDPHIKIYQTKSAREMLAKLQEIFPQNDGLVMAAAVADYHPKEYVDHKIKKNQASDNLTIELEENPDILKTIAQTKRSDQIVVGFAAETNDLLENAHRKLEKKHADFIVANDVSKNVFGSDEDQVTILSKNRENDVWPLMTKKKVAEKIVQLIADHLTK</sequence>
<comment type="similarity">
    <text evidence="3 4">In the N-terminal section; belongs to the HFCD (homo-oligomeric flavin containing Cys decarboxylase) superfamily.</text>
</comment>
<comment type="catalytic activity">
    <reaction evidence="3 4">
        <text>(R)-4'-phosphopantothenate + L-cysteine + CTP = N-[(R)-4-phosphopantothenoyl]-L-cysteine + CMP + diphosphate + H(+)</text>
        <dbReference type="Rhea" id="RHEA:19397"/>
        <dbReference type="ChEBI" id="CHEBI:10986"/>
        <dbReference type="ChEBI" id="CHEBI:15378"/>
        <dbReference type="ChEBI" id="CHEBI:33019"/>
        <dbReference type="ChEBI" id="CHEBI:35235"/>
        <dbReference type="ChEBI" id="CHEBI:37563"/>
        <dbReference type="ChEBI" id="CHEBI:59458"/>
        <dbReference type="ChEBI" id="CHEBI:60377"/>
        <dbReference type="EC" id="6.3.2.5"/>
    </reaction>
</comment>
<dbReference type="Gene3D" id="3.40.50.1950">
    <property type="entry name" value="Flavin prenyltransferase-like"/>
    <property type="match status" value="1"/>
</dbReference>
<comment type="function">
    <text evidence="3">Catalyzes two sequential steps in the biosynthesis of coenzyme A. In the first step cysteine is conjugated to 4'-phosphopantothenate to form 4-phosphopantothenoylcysteine. In the second step the latter compound is decarboxylated to form 4'-phosphopantotheine.</text>
</comment>
<dbReference type="GO" id="GO:0071513">
    <property type="term" value="C:phosphopantothenoylcysteine decarboxylase complex"/>
    <property type="evidence" value="ECO:0007669"/>
    <property type="project" value="TreeGrafter"/>
</dbReference>
<dbReference type="UniPathway" id="UPA00241">
    <property type="reaction ID" value="UER00353"/>
</dbReference>
<keyword evidence="1 3" id="KW-0210">Decarboxylase</keyword>
<dbReference type="PANTHER" id="PTHR14359:SF6">
    <property type="entry name" value="PHOSPHOPANTOTHENOYLCYSTEINE DECARBOXYLASE"/>
    <property type="match status" value="1"/>
</dbReference>
<dbReference type="GO" id="GO:0015941">
    <property type="term" value="P:pantothenate catabolic process"/>
    <property type="evidence" value="ECO:0007669"/>
    <property type="project" value="InterPro"/>
</dbReference>
<organism evidence="7 8">
    <name type="scientific">Lactobacillus kalixensis DSM 16043</name>
    <dbReference type="NCBI Taxonomy" id="1423763"/>
    <lineage>
        <taxon>Bacteria</taxon>
        <taxon>Bacillati</taxon>
        <taxon>Bacillota</taxon>
        <taxon>Bacilli</taxon>
        <taxon>Lactobacillales</taxon>
        <taxon>Lactobacillaceae</taxon>
        <taxon>Lactobacillus</taxon>
    </lineage>
</organism>
<dbReference type="Proteomes" id="UP000051036">
    <property type="component" value="Unassembled WGS sequence"/>
</dbReference>
<dbReference type="InterPro" id="IPR003382">
    <property type="entry name" value="Flavoprotein"/>
</dbReference>
<dbReference type="GO" id="GO:0004632">
    <property type="term" value="F:phosphopantothenate--cysteine ligase activity"/>
    <property type="evidence" value="ECO:0007669"/>
    <property type="project" value="UniProtKB-UniRule"/>
</dbReference>
<dbReference type="Pfam" id="PF04127">
    <property type="entry name" value="DFP"/>
    <property type="match status" value="1"/>
</dbReference>
<dbReference type="NCBIfam" id="TIGR00521">
    <property type="entry name" value="coaBC_dfp"/>
    <property type="match status" value="1"/>
</dbReference>
<comment type="caution">
    <text evidence="3">Lacks conserved residue(s) required for the propagation of feature annotation.</text>
</comment>
<dbReference type="InterPro" id="IPR036551">
    <property type="entry name" value="Flavin_trans-like"/>
</dbReference>
<comment type="caution">
    <text evidence="7">The sequence shown here is derived from an EMBL/GenBank/DDBJ whole genome shotgun (WGS) entry which is preliminary data.</text>
</comment>
<keyword evidence="3 4" id="KW-0288">FMN</keyword>
<protein>
    <recommendedName>
        <fullName evidence="3">Coenzyme A biosynthesis bifunctional protein CoaBC</fullName>
    </recommendedName>
    <alternativeName>
        <fullName evidence="3">DNA/pantothenate metabolism flavoprotein</fullName>
    </alternativeName>
    <alternativeName>
        <fullName evidence="3">Phosphopantothenoylcysteine synthetase/decarboxylase</fullName>
        <shortName evidence="3">PPCS-PPCDC</shortName>
    </alternativeName>
    <domain>
        <recommendedName>
            <fullName evidence="3">Phosphopantothenoylcysteine decarboxylase</fullName>
            <shortName evidence="3">PPC decarboxylase</shortName>
            <shortName evidence="3">PPC-DC</shortName>
            <ecNumber evidence="3">4.1.1.36</ecNumber>
        </recommendedName>
        <alternativeName>
            <fullName evidence="3">CoaC</fullName>
        </alternativeName>
    </domain>
    <domain>
        <recommendedName>
            <fullName evidence="3">Phosphopantothenate--cysteine ligase</fullName>
            <ecNumber evidence="3">6.3.2.5</ecNumber>
        </recommendedName>
        <alternativeName>
            <fullName evidence="3">CoaB</fullName>
        </alternativeName>
        <alternativeName>
            <fullName evidence="3">Phosphopantothenoylcysteine synthetase</fullName>
            <shortName evidence="3">PPC synthetase</shortName>
            <shortName evidence="3">PPC-S</shortName>
        </alternativeName>
    </domain>
</protein>